<protein>
    <submittedName>
        <fullName evidence="3">Uncharacterized protein</fullName>
    </submittedName>
</protein>
<dbReference type="Proteomes" id="UP000094043">
    <property type="component" value="Chromosome 1"/>
</dbReference>
<reference evidence="3" key="2">
    <citation type="journal article" date="2022" name="Elife">
        <title>Obligate sexual reproduction of a homothallic fungus closely related to the Cryptococcus pathogenic species complex.</title>
        <authorList>
            <person name="Passer A.R."/>
            <person name="Clancey S.A."/>
            <person name="Shea T."/>
            <person name="David-Palma M."/>
            <person name="Averette A.F."/>
            <person name="Boekhout T."/>
            <person name="Porcel B.M."/>
            <person name="Nowrousian M."/>
            <person name="Cuomo C.A."/>
            <person name="Sun S."/>
            <person name="Heitman J."/>
            <person name="Coelho M.A."/>
        </authorList>
    </citation>
    <scope>NUCLEOTIDE SEQUENCE</scope>
    <source>
        <strain evidence="3">CBS 7841</strain>
    </source>
</reference>
<reference evidence="3" key="1">
    <citation type="submission" date="2016-06" db="EMBL/GenBank/DDBJ databases">
        <authorList>
            <person name="Cuomo C."/>
            <person name="Litvintseva A."/>
            <person name="Heitman J."/>
            <person name="Chen Y."/>
            <person name="Sun S."/>
            <person name="Springer D."/>
            <person name="Dromer F."/>
            <person name="Young S."/>
            <person name="Zeng Q."/>
            <person name="Chapman S."/>
            <person name="Gujja S."/>
            <person name="Saif S."/>
            <person name="Birren B."/>
        </authorList>
    </citation>
    <scope>NUCLEOTIDE SEQUENCE</scope>
    <source>
        <strain evidence="3">CBS 7841</strain>
    </source>
</reference>
<feature type="region of interest" description="Disordered" evidence="1">
    <location>
        <begin position="111"/>
        <end position="159"/>
    </location>
</feature>
<proteinExistence type="predicted"/>
<feature type="compositionally biased region" description="Polar residues" evidence="1">
    <location>
        <begin position="240"/>
        <end position="250"/>
    </location>
</feature>
<dbReference type="KEGG" id="cdep:91085117"/>
<feature type="transmembrane region" description="Helical" evidence="2">
    <location>
        <begin position="354"/>
        <end position="375"/>
    </location>
</feature>
<sequence>MSRPLVNSTHAVSATPTDPQSNPFAPSPPRPRDSGLNAIGTLLSKPYDDTDDESDYGQESVHTSASRYPVARSGPVIGQAQGSMAQKVKSFEGELDTSSDTMSARVDFPSPILQKDQGHGTFGYSSSNSLPPTTGLGLQSGVPRAPSRSNSNGALQPDYHAPLEGGRLLPARSFTEPLQINYNTYPPQETGHRVAQHNINMARPPPRPILLPAPTTPISALLAAPPQPHFSPMAPPSPTGSPALSVSHDMSSSPIPAHARASSAASESIRGYNIMAEKKAFFREGQEELFSPISPRPRRAKPSGLQHGSRAISGMDFWKRFSVSVHVDEAEKQKGASSDWLSKAQANRGMIKKMAYVLVFLIALIVAAIVIAVVMSRRSKDDSGSSKTNGNL</sequence>
<evidence type="ECO:0000313" key="3">
    <source>
        <dbReference type="EMBL" id="WVN85752.1"/>
    </source>
</evidence>
<dbReference type="EMBL" id="CP143784">
    <property type="protein sequence ID" value="WVN85752.1"/>
    <property type="molecule type" value="Genomic_DNA"/>
</dbReference>
<feature type="compositionally biased region" description="Polar residues" evidence="1">
    <location>
        <begin position="1"/>
        <end position="24"/>
    </location>
</feature>
<dbReference type="VEuPathDB" id="FungiDB:L203_05101"/>
<dbReference type="GeneID" id="91085117"/>
<feature type="compositionally biased region" description="Polar residues" evidence="1">
    <location>
        <begin position="123"/>
        <end position="132"/>
    </location>
</feature>
<keyword evidence="4" id="KW-1185">Reference proteome</keyword>
<accession>A0A1E3I927</accession>
<keyword evidence="2" id="KW-0472">Membrane</keyword>
<evidence type="ECO:0000256" key="1">
    <source>
        <dbReference type="SAM" id="MobiDB-lite"/>
    </source>
</evidence>
<feature type="region of interest" description="Disordered" evidence="1">
    <location>
        <begin position="1"/>
        <end position="83"/>
    </location>
</feature>
<keyword evidence="2" id="KW-1133">Transmembrane helix</keyword>
<gene>
    <name evidence="3" type="ORF">L203_100903</name>
</gene>
<feature type="region of interest" description="Disordered" evidence="1">
    <location>
        <begin position="234"/>
        <end position="256"/>
    </location>
</feature>
<keyword evidence="2" id="KW-0812">Transmembrane</keyword>
<evidence type="ECO:0000256" key="2">
    <source>
        <dbReference type="SAM" id="Phobius"/>
    </source>
</evidence>
<dbReference type="OrthoDB" id="2596791at2759"/>
<name>A0A1E3I927_9TREE</name>
<dbReference type="RefSeq" id="XP_066066452.1">
    <property type="nucleotide sequence ID" value="XM_066210355.1"/>
</dbReference>
<dbReference type="AlphaFoldDB" id="A0A1E3I927"/>
<organism evidence="3 4">
    <name type="scientific">Cryptococcus depauperatus CBS 7841</name>
    <dbReference type="NCBI Taxonomy" id="1295531"/>
    <lineage>
        <taxon>Eukaryota</taxon>
        <taxon>Fungi</taxon>
        <taxon>Dikarya</taxon>
        <taxon>Basidiomycota</taxon>
        <taxon>Agaricomycotina</taxon>
        <taxon>Tremellomycetes</taxon>
        <taxon>Tremellales</taxon>
        <taxon>Cryptococcaceae</taxon>
        <taxon>Cryptococcus</taxon>
    </lineage>
</organism>
<reference evidence="3" key="3">
    <citation type="submission" date="2024-01" db="EMBL/GenBank/DDBJ databases">
        <authorList>
            <person name="Coelho M.A."/>
            <person name="David-Palma M."/>
            <person name="Shea T."/>
            <person name="Sun S."/>
            <person name="Cuomo C.A."/>
            <person name="Heitman J."/>
        </authorList>
    </citation>
    <scope>NUCLEOTIDE SEQUENCE</scope>
    <source>
        <strain evidence="3">CBS 7841</strain>
    </source>
</reference>
<evidence type="ECO:0000313" key="4">
    <source>
        <dbReference type="Proteomes" id="UP000094043"/>
    </source>
</evidence>